<dbReference type="SUPFAM" id="SSF52418">
    <property type="entry name" value="Nucleoside phosphorylase/phosphoribosyltransferase catalytic domain"/>
    <property type="match status" value="1"/>
</dbReference>
<keyword evidence="5 7" id="KW-0808">Transferase</keyword>
<dbReference type="Pfam" id="PF02885">
    <property type="entry name" value="Glycos_trans_3N"/>
    <property type="match status" value="1"/>
</dbReference>
<sequence>MLPQEIIRRKRDGEELTDEEIAAFIAALTDGSASEGQVAAFAMAVWFRGMDARETVALTQAMRDSGDVLDWRDMDRPVADKHSTGGVGDNVSLMLAPIAAACGLAVPMISGRGLGHTGGTLDKLESIPGYTINPSASLFRRTVREAGCAIVGQSADLVPADRRLYAIRDVTATIDSVPLITASILSKKLAAGLQSLVLDVKLGNGAFMTDRPAAERLGRALVEVANGAGLRTTALITDMNQPLADAVGNVVEVENCLAFLKGEKAGTRLEAVVLALAAEMLVTAGVEPDAAAAHARARRALADGSAAEAFSRMVNLLGGPPDLLDGASLILARAPIILPVTLDEPGYLTACDTHAVGMAVIELGGGRTKPEQDIDHRVGFDRLRPLGTWIDRGEEIGRVHARTLEEAAAGAARLRSLYTVGEAAPGPEDPIVSRLSG</sequence>
<dbReference type="InterPro" id="IPR035902">
    <property type="entry name" value="Nuc_phospho_transferase"/>
</dbReference>
<dbReference type="SUPFAM" id="SSF47648">
    <property type="entry name" value="Nucleoside phosphorylase/phosphoribosyltransferase N-terminal domain"/>
    <property type="match status" value="1"/>
</dbReference>
<dbReference type="PROSITE" id="PS00647">
    <property type="entry name" value="THYMID_PHOSPHORYLASE"/>
    <property type="match status" value="1"/>
</dbReference>
<evidence type="ECO:0000256" key="5">
    <source>
        <dbReference type="ARBA" id="ARBA00022679"/>
    </source>
</evidence>
<comment type="pathway">
    <text evidence="7">Pyrimidine metabolism; dTMP biosynthesis via salvage pathway; dTMP from thymine: step 1/2.</text>
</comment>
<dbReference type="EMBL" id="JBHTNF010000013">
    <property type="protein sequence ID" value="MFD1329635.1"/>
    <property type="molecule type" value="Genomic_DNA"/>
</dbReference>
<dbReference type="Pfam" id="PF00591">
    <property type="entry name" value="Glycos_transf_3"/>
    <property type="match status" value="1"/>
</dbReference>
<dbReference type="InterPro" id="IPR036320">
    <property type="entry name" value="Glycosyl_Trfase_fam3_N_dom_sf"/>
</dbReference>
<proteinExistence type="inferred from homology"/>
<evidence type="ECO:0000313" key="9">
    <source>
        <dbReference type="EMBL" id="MFD1329635.1"/>
    </source>
</evidence>
<dbReference type="PANTHER" id="PTHR10515:SF0">
    <property type="entry name" value="THYMIDINE PHOSPHORYLASE"/>
    <property type="match status" value="1"/>
</dbReference>
<accession>A0ABW3Z0R3</accession>
<gene>
    <name evidence="7 9" type="primary">deoA</name>
    <name evidence="9" type="ORF">ACFQ33_17240</name>
</gene>
<dbReference type="InterPro" id="IPR017872">
    <property type="entry name" value="Pyrmidine_PPase_CS"/>
</dbReference>
<dbReference type="InterPro" id="IPR000053">
    <property type="entry name" value="Thymidine/pyrmidine_PPase"/>
</dbReference>
<comment type="catalytic activity">
    <reaction evidence="6 7">
        <text>thymidine + phosphate = 2-deoxy-alpha-D-ribose 1-phosphate + thymine</text>
        <dbReference type="Rhea" id="RHEA:16037"/>
        <dbReference type="ChEBI" id="CHEBI:17748"/>
        <dbReference type="ChEBI" id="CHEBI:17821"/>
        <dbReference type="ChEBI" id="CHEBI:43474"/>
        <dbReference type="ChEBI" id="CHEBI:57259"/>
        <dbReference type="EC" id="2.4.2.4"/>
    </reaction>
</comment>
<evidence type="ECO:0000256" key="2">
    <source>
        <dbReference type="ARBA" id="ARBA00011738"/>
    </source>
</evidence>
<dbReference type="Proteomes" id="UP001597173">
    <property type="component" value="Unassembled WGS sequence"/>
</dbReference>
<dbReference type="NCBIfam" id="NF004490">
    <property type="entry name" value="PRK05820.1"/>
    <property type="match status" value="1"/>
</dbReference>
<comment type="function">
    <text evidence="7">The enzymes which catalyze the reversible phosphorolysis of pyrimidine nucleosides are involved in the degradation of these compounds and in their utilization as carbon and energy sources, or in the rescue of pyrimidine bases for nucleotide synthesis.</text>
</comment>
<dbReference type="InterPro" id="IPR000312">
    <property type="entry name" value="Glycosyl_Trfase_fam3"/>
</dbReference>
<dbReference type="GO" id="GO:0009032">
    <property type="term" value="F:thymidine phosphorylase activity"/>
    <property type="evidence" value="ECO:0007669"/>
    <property type="project" value="UniProtKB-EC"/>
</dbReference>
<dbReference type="PIRSF" id="PIRSF000478">
    <property type="entry name" value="TP_PyNP"/>
    <property type="match status" value="1"/>
</dbReference>
<name>A0ABW3Z0R3_MYCRA</name>
<dbReference type="InterPro" id="IPR013102">
    <property type="entry name" value="PYNP_C"/>
</dbReference>
<evidence type="ECO:0000313" key="10">
    <source>
        <dbReference type="Proteomes" id="UP001597173"/>
    </source>
</evidence>
<dbReference type="Gene3D" id="3.40.1030.10">
    <property type="entry name" value="Nucleoside phosphorylase/phosphoribosyltransferase catalytic domain"/>
    <property type="match status" value="1"/>
</dbReference>
<evidence type="ECO:0000259" key="8">
    <source>
        <dbReference type="SMART" id="SM00941"/>
    </source>
</evidence>
<keyword evidence="10" id="KW-1185">Reference proteome</keyword>
<dbReference type="RefSeq" id="WP_374840826.1">
    <property type="nucleotide sequence ID" value="NZ_JBHEEW010000017.1"/>
</dbReference>
<evidence type="ECO:0000256" key="4">
    <source>
        <dbReference type="ARBA" id="ARBA00022676"/>
    </source>
</evidence>
<dbReference type="SMART" id="SM00941">
    <property type="entry name" value="PYNP_C"/>
    <property type="match status" value="1"/>
</dbReference>
<dbReference type="Gene3D" id="1.20.970.10">
    <property type="entry name" value="Transferase, Pyrimidine Nucleoside Phosphorylase, Chain C"/>
    <property type="match status" value="1"/>
</dbReference>
<evidence type="ECO:0000256" key="7">
    <source>
        <dbReference type="HAMAP-Rule" id="MF_01628"/>
    </source>
</evidence>
<dbReference type="EC" id="2.4.2.4" evidence="3 7"/>
<dbReference type="Gene3D" id="3.90.1170.30">
    <property type="entry name" value="Pyrimidine nucleoside phosphorylase-like, C-terminal domain"/>
    <property type="match status" value="1"/>
</dbReference>
<dbReference type="NCBIfam" id="TIGR02644">
    <property type="entry name" value="Y_phosphoryl"/>
    <property type="match status" value="1"/>
</dbReference>
<dbReference type="InterPro" id="IPR013465">
    <property type="entry name" value="Thymidine_Pase"/>
</dbReference>
<dbReference type="InterPro" id="IPR036566">
    <property type="entry name" value="PYNP-like_C_sf"/>
</dbReference>
<comment type="caution">
    <text evidence="9">The sequence shown here is derived from an EMBL/GenBank/DDBJ whole genome shotgun (WGS) entry which is preliminary data.</text>
</comment>
<dbReference type="Pfam" id="PF07831">
    <property type="entry name" value="PYNP_C"/>
    <property type="match status" value="1"/>
</dbReference>
<evidence type="ECO:0000256" key="6">
    <source>
        <dbReference type="ARBA" id="ARBA00048550"/>
    </source>
</evidence>
<dbReference type="InterPro" id="IPR018090">
    <property type="entry name" value="Pyrmidine_PPas_bac/euk"/>
</dbReference>
<dbReference type="HAMAP" id="MF_01628">
    <property type="entry name" value="Thymid_phosp"/>
    <property type="match status" value="1"/>
</dbReference>
<feature type="domain" description="Pyrimidine nucleoside phosphorylase C-terminal" evidence="8">
    <location>
        <begin position="347"/>
        <end position="421"/>
    </location>
</feature>
<dbReference type="SUPFAM" id="SSF54680">
    <property type="entry name" value="Pyrimidine nucleoside phosphorylase C-terminal domain"/>
    <property type="match status" value="1"/>
</dbReference>
<dbReference type="NCBIfam" id="TIGR02643">
    <property type="entry name" value="T_phosphoryl"/>
    <property type="match status" value="1"/>
</dbReference>
<comment type="similarity">
    <text evidence="1 7">Belongs to the thymidine/pyrimidine-nucleoside phosphorylase family.</text>
</comment>
<reference evidence="10" key="1">
    <citation type="journal article" date="2019" name="Int. J. Syst. Evol. Microbiol.">
        <title>The Global Catalogue of Microorganisms (GCM) 10K type strain sequencing project: providing services to taxonomists for standard genome sequencing and annotation.</title>
        <authorList>
            <consortium name="The Broad Institute Genomics Platform"/>
            <consortium name="The Broad Institute Genome Sequencing Center for Infectious Disease"/>
            <person name="Wu L."/>
            <person name="Ma J."/>
        </authorList>
    </citation>
    <scope>NUCLEOTIDE SEQUENCE [LARGE SCALE GENOMIC DNA]</scope>
    <source>
        <strain evidence="10">CCUG 55609</strain>
    </source>
</reference>
<dbReference type="InterPro" id="IPR017459">
    <property type="entry name" value="Glycosyl_Trfase_fam3_N_dom"/>
</dbReference>
<dbReference type="PANTHER" id="PTHR10515">
    <property type="entry name" value="THYMIDINE PHOSPHORYLASE"/>
    <property type="match status" value="1"/>
</dbReference>
<comment type="subunit">
    <text evidence="2 7">Homodimer.</text>
</comment>
<organism evidence="9 10">
    <name type="scientific">Mycoplana ramosa</name>
    <name type="common">Mycoplana bullata</name>
    <dbReference type="NCBI Taxonomy" id="40837"/>
    <lineage>
        <taxon>Bacteria</taxon>
        <taxon>Pseudomonadati</taxon>
        <taxon>Pseudomonadota</taxon>
        <taxon>Alphaproteobacteria</taxon>
        <taxon>Hyphomicrobiales</taxon>
        <taxon>Rhizobiaceae</taxon>
        <taxon>Mycoplana</taxon>
    </lineage>
</organism>
<evidence type="ECO:0000256" key="3">
    <source>
        <dbReference type="ARBA" id="ARBA00011892"/>
    </source>
</evidence>
<evidence type="ECO:0000256" key="1">
    <source>
        <dbReference type="ARBA" id="ARBA00006915"/>
    </source>
</evidence>
<keyword evidence="4 7" id="KW-0328">Glycosyltransferase</keyword>
<protein>
    <recommendedName>
        <fullName evidence="3 7">Thymidine phosphorylase</fullName>
        <ecNumber evidence="3 7">2.4.2.4</ecNumber>
    </recommendedName>
    <alternativeName>
        <fullName evidence="7">TdRPase</fullName>
    </alternativeName>
</protein>